<evidence type="ECO:0000313" key="7">
    <source>
        <dbReference type="EMBL" id="KEH19605.1"/>
    </source>
</evidence>
<evidence type="ECO:0000256" key="5">
    <source>
        <dbReference type="SAM" id="MobiDB-lite"/>
    </source>
</evidence>
<reference evidence="7 9" key="1">
    <citation type="journal article" date="2011" name="Nature">
        <title>The Medicago genome provides insight into the evolution of rhizobial symbioses.</title>
        <authorList>
            <person name="Young N.D."/>
            <person name="Debelle F."/>
            <person name="Oldroyd G.E."/>
            <person name="Geurts R."/>
            <person name="Cannon S.B."/>
            <person name="Udvardi M.K."/>
            <person name="Benedito V.A."/>
            <person name="Mayer K.F."/>
            <person name="Gouzy J."/>
            <person name="Schoof H."/>
            <person name="Van de Peer Y."/>
            <person name="Proost S."/>
            <person name="Cook D.R."/>
            <person name="Meyers B.C."/>
            <person name="Spannagl M."/>
            <person name="Cheung F."/>
            <person name="De Mita S."/>
            <person name="Krishnakumar V."/>
            <person name="Gundlach H."/>
            <person name="Zhou S."/>
            <person name="Mudge J."/>
            <person name="Bharti A.K."/>
            <person name="Murray J.D."/>
            <person name="Naoumkina M.A."/>
            <person name="Rosen B."/>
            <person name="Silverstein K.A."/>
            <person name="Tang H."/>
            <person name="Rombauts S."/>
            <person name="Zhao P.X."/>
            <person name="Zhou P."/>
            <person name="Barbe V."/>
            <person name="Bardou P."/>
            <person name="Bechner M."/>
            <person name="Bellec A."/>
            <person name="Berger A."/>
            <person name="Berges H."/>
            <person name="Bidwell S."/>
            <person name="Bisseling T."/>
            <person name="Choisne N."/>
            <person name="Couloux A."/>
            <person name="Denny R."/>
            <person name="Deshpande S."/>
            <person name="Dai X."/>
            <person name="Doyle J.J."/>
            <person name="Dudez A.M."/>
            <person name="Farmer A.D."/>
            <person name="Fouteau S."/>
            <person name="Franken C."/>
            <person name="Gibelin C."/>
            <person name="Gish J."/>
            <person name="Goldstein S."/>
            <person name="Gonzalez A.J."/>
            <person name="Green P.J."/>
            <person name="Hallab A."/>
            <person name="Hartog M."/>
            <person name="Hua A."/>
            <person name="Humphray S.J."/>
            <person name="Jeong D.H."/>
            <person name="Jing Y."/>
            <person name="Jocker A."/>
            <person name="Kenton S.M."/>
            <person name="Kim D.J."/>
            <person name="Klee K."/>
            <person name="Lai H."/>
            <person name="Lang C."/>
            <person name="Lin S."/>
            <person name="Macmil S.L."/>
            <person name="Magdelenat G."/>
            <person name="Matthews L."/>
            <person name="McCorrison J."/>
            <person name="Monaghan E.L."/>
            <person name="Mun J.H."/>
            <person name="Najar F.Z."/>
            <person name="Nicholson C."/>
            <person name="Noirot C."/>
            <person name="O'Bleness M."/>
            <person name="Paule C.R."/>
            <person name="Poulain J."/>
            <person name="Prion F."/>
            <person name="Qin B."/>
            <person name="Qu C."/>
            <person name="Retzel E.F."/>
            <person name="Riddle C."/>
            <person name="Sallet E."/>
            <person name="Samain S."/>
            <person name="Samson N."/>
            <person name="Sanders I."/>
            <person name="Saurat O."/>
            <person name="Scarpelli C."/>
            <person name="Schiex T."/>
            <person name="Segurens B."/>
            <person name="Severin A.J."/>
            <person name="Sherrier D.J."/>
            <person name="Shi R."/>
            <person name="Sims S."/>
            <person name="Singer S.R."/>
            <person name="Sinharoy S."/>
            <person name="Sterck L."/>
            <person name="Viollet A."/>
            <person name="Wang B.B."/>
            <person name="Wang K."/>
            <person name="Wang M."/>
            <person name="Wang X."/>
            <person name="Warfsmann J."/>
            <person name="Weissenbach J."/>
            <person name="White D.D."/>
            <person name="White J.D."/>
            <person name="Wiley G.B."/>
            <person name="Wincker P."/>
            <person name="Xing Y."/>
            <person name="Yang L."/>
            <person name="Yao Z."/>
            <person name="Ying F."/>
            <person name="Zhai J."/>
            <person name="Zhou L."/>
            <person name="Zuber A."/>
            <person name="Denarie J."/>
            <person name="Dixon R.A."/>
            <person name="May G.D."/>
            <person name="Schwartz D.C."/>
            <person name="Rogers J."/>
            <person name="Quetier F."/>
            <person name="Town C.D."/>
            <person name="Roe B.A."/>
        </authorList>
    </citation>
    <scope>NUCLEOTIDE SEQUENCE [LARGE SCALE GENOMIC DNA]</scope>
    <source>
        <strain evidence="7">A17</strain>
        <strain evidence="8 9">cv. Jemalong A17</strain>
    </source>
</reference>
<dbReference type="STRING" id="3880.A0A072U1C2"/>
<dbReference type="PANTHER" id="PTHR31973:SF187">
    <property type="entry name" value="MUTATOR TRANSPOSASE MUDRA PROTEIN"/>
    <property type="match status" value="1"/>
</dbReference>
<keyword evidence="2 4" id="KW-0863">Zinc-finger</keyword>
<dbReference type="EMBL" id="CM001224">
    <property type="protein sequence ID" value="KEH19605.1"/>
    <property type="molecule type" value="Genomic_DNA"/>
</dbReference>
<evidence type="ECO:0000313" key="8">
    <source>
        <dbReference type="EnsemblPlants" id="KEH19605"/>
    </source>
</evidence>
<proteinExistence type="predicted"/>
<feature type="region of interest" description="Disordered" evidence="5">
    <location>
        <begin position="337"/>
        <end position="357"/>
    </location>
</feature>
<protein>
    <recommendedName>
        <fullName evidence="6">SWIM-type domain-containing protein</fullName>
    </recommendedName>
</protein>
<accession>A0A072U1C2</accession>
<dbReference type="PANTHER" id="PTHR31973">
    <property type="entry name" value="POLYPROTEIN, PUTATIVE-RELATED"/>
    <property type="match status" value="1"/>
</dbReference>
<dbReference type="InterPro" id="IPR006564">
    <property type="entry name" value="Znf_PMZ"/>
</dbReference>
<dbReference type="InterPro" id="IPR007527">
    <property type="entry name" value="Znf_SWIM"/>
</dbReference>
<evidence type="ECO:0000256" key="2">
    <source>
        <dbReference type="ARBA" id="ARBA00022771"/>
    </source>
</evidence>
<dbReference type="PROSITE" id="PS50966">
    <property type="entry name" value="ZF_SWIM"/>
    <property type="match status" value="1"/>
</dbReference>
<keyword evidence="1" id="KW-0479">Metal-binding</keyword>
<dbReference type="AlphaFoldDB" id="A0A072U1C2"/>
<dbReference type="HOGENOM" id="CLU_728390_0_0_1"/>
<feature type="domain" description="SWIM-type" evidence="6">
    <location>
        <begin position="143"/>
        <end position="175"/>
    </location>
</feature>
<gene>
    <name evidence="7" type="ordered locus">MTR_8g464800</name>
</gene>
<evidence type="ECO:0000256" key="4">
    <source>
        <dbReference type="PROSITE-ProRule" id="PRU00325"/>
    </source>
</evidence>
<evidence type="ECO:0000256" key="1">
    <source>
        <dbReference type="ARBA" id="ARBA00022723"/>
    </source>
</evidence>
<dbReference type="SMART" id="SM00575">
    <property type="entry name" value="ZnF_PMZ"/>
    <property type="match status" value="1"/>
</dbReference>
<dbReference type="Proteomes" id="UP000002051">
    <property type="component" value="Chromosome 8"/>
</dbReference>
<dbReference type="GO" id="GO:0008270">
    <property type="term" value="F:zinc ion binding"/>
    <property type="evidence" value="ECO:0007669"/>
    <property type="project" value="UniProtKB-KW"/>
</dbReference>
<sequence>MWKAAKASYPQEWEKSMREIRSINPEAHKYLMQTPLRHWSKSWFRFDSKCDVLVNNMLDTFNSVILGPREKPIVTMFEEIRCYLMERWARNRSKMIELEAGAVLPNNKKKLLKERERSRFWMRRVSGDMLFEVYNRNQTSEQYAVNLDAQTCSCRSWMLTGIPGCHAITCYMDRKLDPDDYFHIFTEKRHMFLVMSHLSSQQMAKTYGKLHHTQTYYHHRCEKWQGDQKNQEIREITAAFANKLGTTKDHANPMQIHLRVRLHHKLLLKVDLNLHHIMLLLRMLLKLLLKLLLLGMLLKLLINQHLSQTMLKSMLSLLELTSPSQMQVYLKNFQPDKSATGTSSTQPTPNATKRTSALFKDMLATKTTVRPKMQPRKPSS</sequence>
<evidence type="ECO:0000313" key="9">
    <source>
        <dbReference type="Proteomes" id="UP000002051"/>
    </source>
</evidence>
<organism evidence="7 9">
    <name type="scientific">Medicago truncatula</name>
    <name type="common">Barrel medic</name>
    <name type="synonym">Medicago tribuloides</name>
    <dbReference type="NCBI Taxonomy" id="3880"/>
    <lineage>
        <taxon>Eukaryota</taxon>
        <taxon>Viridiplantae</taxon>
        <taxon>Streptophyta</taxon>
        <taxon>Embryophyta</taxon>
        <taxon>Tracheophyta</taxon>
        <taxon>Spermatophyta</taxon>
        <taxon>Magnoliopsida</taxon>
        <taxon>eudicotyledons</taxon>
        <taxon>Gunneridae</taxon>
        <taxon>Pentapetalae</taxon>
        <taxon>rosids</taxon>
        <taxon>fabids</taxon>
        <taxon>Fabales</taxon>
        <taxon>Fabaceae</taxon>
        <taxon>Papilionoideae</taxon>
        <taxon>50 kb inversion clade</taxon>
        <taxon>NPAAA clade</taxon>
        <taxon>Hologalegina</taxon>
        <taxon>IRL clade</taxon>
        <taxon>Trifolieae</taxon>
        <taxon>Medicago</taxon>
    </lineage>
</organism>
<evidence type="ECO:0000256" key="3">
    <source>
        <dbReference type="ARBA" id="ARBA00022833"/>
    </source>
</evidence>
<reference evidence="8" key="3">
    <citation type="submission" date="2015-04" db="UniProtKB">
        <authorList>
            <consortium name="EnsemblPlants"/>
        </authorList>
    </citation>
    <scope>IDENTIFICATION</scope>
    <source>
        <strain evidence="8">cv. Jemalong A17</strain>
    </source>
</reference>
<keyword evidence="3" id="KW-0862">Zinc</keyword>
<reference evidence="7 9" key="2">
    <citation type="journal article" date="2014" name="BMC Genomics">
        <title>An improved genome release (version Mt4.0) for the model legume Medicago truncatula.</title>
        <authorList>
            <person name="Tang H."/>
            <person name="Krishnakumar V."/>
            <person name="Bidwell S."/>
            <person name="Rosen B."/>
            <person name="Chan A."/>
            <person name="Zhou S."/>
            <person name="Gentzbittel L."/>
            <person name="Childs K.L."/>
            <person name="Yandell M."/>
            <person name="Gundlach H."/>
            <person name="Mayer K.F."/>
            <person name="Schwartz D.C."/>
            <person name="Town C.D."/>
        </authorList>
    </citation>
    <scope>GENOME REANNOTATION</scope>
    <source>
        <strain evidence="7">A17</strain>
        <strain evidence="8 9">cv. Jemalong A17</strain>
    </source>
</reference>
<keyword evidence="9" id="KW-1185">Reference proteome</keyword>
<feature type="compositionally biased region" description="Polar residues" evidence="5">
    <location>
        <begin position="337"/>
        <end position="355"/>
    </location>
</feature>
<evidence type="ECO:0000259" key="6">
    <source>
        <dbReference type="PROSITE" id="PS50966"/>
    </source>
</evidence>
<name>A0A072U1C2_MEDTR</name>
<dbReference type="EnsemblPlants" id="KEH19605">
    <property type="protein sequence ID" value="KEH19605"/>
    <property type="gene ID" value="MTR_8g464800"/>
</dbReference>